<name>A0A5A7QXZ8_STRAF</name>
<dbReference type="PANTHER" id="PTHR23081:SF36">
    <property type="entry name" value="RNA POLYMERASE II SUBUNIT A C-TERMINAL DOMAIN PHOSPHATASE"/>
    <property type="match status" value="1"/>
</dbReference>
<proteinExistence type="predicted"/>
<dbReference type="AlphaFoldDB" id="A0A5A7QXZ8"/>
<dbReference type="GO" id="GO:0005634">
    <property type="term" value="C:nucleus"/>
    <property type="evidence" value="ECO:0007669"/>
    <property type="project" value="UniProtKB-SubCell"/>
</dbReference>
<dbReference type="InterPro" id="IPR023214">
    <property type="entry name" value="HAD_sf"/>
</dbReference>
<evidence type="ECO:0000313" key="7">
    <source>
        <dbReference type="EMBL" id="GER50265.1"/>
    </source>
</evidence>
<dbReference type="PANTHER" id="PTHR23081">
    <property type="entry name" value="RNA POLYMERASE II CTD PHOSPHATASE"/>
    <property type="match status" value="1"/>
</dbReference>
<keyword evidence="3" id="KW-0378">Hydrolase</keyword>
<dbReference type="InterPro" id="IPR039189">
    <property type="entry name" value="Fcp1"/>
</dbReference>
<dbReference type="EC" id="3.1.3.16" evidence="2"/>
<comment type="catalytic activity">
    <reaction evidence="5">
        <text>O-phospho-L-seryl-[protein] + H2O = L-seryl-[protein] + phosphate</text>
        <dbReference type="Rhea" id="RHEA:20629"/>
        <dbReference type="Rhea" id="RHEA-COMP:9863"/>
        <dbReference type="Rhea" id="RHEA-COMP:11604"/>
        <dbReference type="ChEBI" id="CHEBI:15377"/>
        <dbReference type="ChEBI" id="CHEBI:29999"/>
        <dbReference type="ChEBI" id="CHEBI:43474"/>
        <dbReference type="ChEBI" id="CHEBI:83421"/>
        <dbReference type="EC" id="3.1.3.16"/>
    </reaction>
</comment>
<gene>
    <name evidence="7" type="ORF">STAS_27555</name>
</gene>
<organism evidence="7 8">
    <name type="scientific">Striga asiatica</name>
    <name type="common">Asiatic witchweed</name>
    <name type="synonym">Buchnera asiatica</name>
    <dbReference type="NCBI Taxonomy" id="4170"/>
    <lineage>
        <taxon>Eukaryota</taxon>
        <taxon>Viridiplantae</taxon>
        <taxon>Streptophyta</taxon>
        <taxon>Embryophyta</taxon>
        <taxon>Tracheophyta</taxon>
        <taxon>Spermatophyta</taxon>
        <taxon>Magnoliopsida</taxon>
        <taxon>eudicotyledons</taxon>
        <taxon>Gunneridae</taxon>
        <taxon>Pentapetalae</taxon>
        <taxon>asterids</taxon>
        <taxon>lamiids</taxon>
        <taxon>Lamiales</taxon>
        <taxon>Orobanchaceae</taxon>
        <taxon>Buchnereae</taxon>
        <taxon>Striga</taxon>
    </lineage>
</organism>
<evidence type="ECO:0000313" key="8">
    <source>
        <dbReference type="Proteomes" id="UP000325081"/>
    </source>
</evidence>
<evidence type="ECO:0000256" key="2">
    <source>
        <dbReference type="ARBA" id="ARBA00013081"/>
    </source>
</evidence>
<comment type="caution">
    <text evidence="7">The sequence shown here is derived from an EMBL/GenBank/DDBJ whole genome shotgun (WGS) entry which is preliminary data.</text>
</comment>
<comment type="catalytic activity">
    <reaction evidence="6">
        <text>O-phospho-L-threonyl-[protein] + H2O = L-threonyl-[protein] + phosphate</text>
        <dbReference type="Rhea" id="RHEA:47004"/>
        <dbReference type="Rhea" id="RHEA-COMP:11060"/>
        <dbReference type="Rhea" id="RHEA-COMP:11605"/>
        <dbReference type="ChEBI" id="CHEBI:15377"/>
        <dbReference type="ChEBI" id="CHEBI:30013"/>
        <dbReference type="ChEBI" id="CHEBI:43474"/>
        <dbReference type="ChEBI" id="CHEBI:61977"/>
        <dbReference type="EC" id="3.1.3.16"/>
    </reaction>
</comment>
<dbReference type="Proteomes" id="UP000325081">
    <property type="component" value="Unassembled WGS sequence"/>
</dbReference>
<dbReference type="Gene3D" id="3.40.50.1000">
    <property type="entry name" value="HAD superfamily/HAD-like"/>
    <property type="match status" value="1"/>
</dbReference>
<accession>A0A5A7QXZ8</accession>
<dbReference type="EMBL" id="BKCP01009181">
    <property type="protein sequence ID" value="GER50265.1"/>
    <property type="molecule type" value="Genomic_DNA"/>
</dbReference>
<evidence type="ECO:0000256" key="1">
    <source>
        <dbReference type="ARBA" id="ARBA00004123"/>
    </source>
</evidence>
<sequence length="178" mass="20311">MEINLIPVPVASSGSEGLYFWGLSMPKGAYGVFQSIFLPARLGLILDLDVTLLCARSASLLQKDLKQLKNEKKITGYGLDVSIGRCEEDLCLLRQFIESNSITNHSGEVMDTNTSMIVRVRPAWTLLRDFIRESEDKMRFKVVFCTAVEREYALLRWSSARPEREYALLMWRLLDPES</sequence>
<reference evidence="8" key="1">
    <citation type="journal article" date="2019" name="Curr. Biol.">
        <title>Genome Sequence of Striga asiatica Provides Insight into the Evolution of Plant Parasitism.</title>
        <authorList>
            <person name="Yoshida S."/>
            <person name="Kim S."/>
            <person name="Wafula E.K."/>
            <person name="Tanskanen J."/>
            <person name="Kim Y.M."/>
            <person name="Honaas L."/>
            <person name="Yang Z."/>
            <person name="Spallek T."/>
            <person name="Conn C.E."/>
            <person name="Ichihashi Y."/>
            <person name="Cheong K."/>
            <person name="Cui S."/>
            <person name="Der J.P."/>
            <person name="Gundlach H."/>
            <person name="Jiao Y."/>
            <person name="Hori C."/>
            <person name="Ishida J.K."/>
            <person name="Kasahara H."/>
            <person name="Kiba T."/>
            <person name="Kim M.S."/>
            <person name="Koo N."/>
            <person name="Laohavisit A."/>
            <person name="Lee Y.H."/>
            <person name="Lumba S."/>
            <person name="McCourt P."/>
            <person name="Mortimer J.C."/>
            <person name="Mutuku J.M."/>
            <person name="Nomura T."/>
            <person name="Sasaki-Sekimoto Y."/>
            <person name="Seto Y."/>
            <person name="Wang Y."/>
            <person name="Wakatake T."/>
            <person name="Sakakibara H."/>
            <person name="Demura T."/>
            <person name="Yamaguchi S."/>
            <person name="Yoneyama K."/>
            <person name="Manabe R.I."/>
            <person name="Nelson D.C."/>
            <person name="Schulman A.H."/>
            <person name="Timko M.P."/>
            <person name="dePamphilis C.W."/>
            <person name="Choi D."/>
            <person name="Shirasu K."/>
        </authorList>
    </citation>
    <scope>NUCLEOTIDE SEQUENCE [LARGE SCALE GENOMIC DNA]</scope>
    <source>
        <strain evidence="8">cv. UVA1</strain>
    </source>
</reference>
<evidence type="ECO:0000256" key="4">
    <source>
        <dbReference type="ARBA" id="ARBA00023242"/>
    </source>
</evidence>
<evidence type="ECO:0000256" key="5">
    <source>
        <dbReference type="ARBA" id="ARBA00047761"/>
    </source>
</evidence>
<comment type="subcellular location">
    <subcellularLocation>
        <location evidence="1">Nucleus</location>
    </subcellularLocation>
</comment>
<dbReference type="GO" id="GO:0008420">
    <property type="term" value="F:RNA polymerase II CTD heptapeptide repeat phosphatase activity"/>
    <property type="evidence" value="ECO:0007669"/>
    <property type="project" value="InterPro"/>
</dbReference>
<keyword evidence="4" id="KW-0539">Nucleus</keyword>
<keyword evidence="8" id="KW-1185">Reference proteome</keyword>
<evidence type="ECO:0000256" key="3">
    <source>
        <dbReference type="ARBA" id="ARBA00022801"/>
    </source>
</evidence>
<dbReference type="OrthoDB" id="10249888at2759"/>
<protein>
    <recommendedName>
        <fullName evidence="2">protein-serine/threonine phosphatase</fullName>
        <ecNumber evidence="2">3.1.3.16</ecNumber>
    </recommendedName>
</protein>
<evidence type="ECO:0000256" key="6">
    <source>
        <dbReference type="ARBA" id="ARBA00048336"/>
    </source>
</evidence>